<dbReference type="AlphaFoldDB" id="A0A401TXJ2"/>
<dbReference type="Proteomes" id="UP000287033">
    <property type="component" value="Unassembled WGS sequence"/>
</dbReference>
<comment type="caution">
    <text evidence="1">The sequence shown here is derived from an EMBL/GenBank/DDBJ whole genome shotgun (WGS) entry which is preliminary data.</text>
</comment>
<protein>
    <submittedName>
        <fullName evidence="1">Uncharacterized protein</fullName>
    </submittedName>
</protein>
<proteinExistence type="predicted"/>
<dbReference type="EMBL" id="BEZZ01216475">
    <property type="protein sequence ID" value="GCC47328.1"/>
    <property type="molecule type" value="Genomic_DNA"/>
</dbReference>
<organism evidence="1 2">
    <name type="scientific">Chiloscyllium punctatum</name>
    <name type="common">Brownbanded bambooshark</name>
    <name type="synonym">Hemiscyllium punctatum</name>
    <dbReference type="NCBI Taxonomy" id="137246"/>
    <lineage>
        <taxon>Eukaryota</taxon>
        <taxon>Metazoa</taxon>
        <taxon>Chordata</taxon>
        <taxon>Craniata</taxon>
        <taxon>Vertebrata</taxon>
        <taxon>Chondrichthyes</taxon>
        <taxon>Elasmobranchii</taxon>
        <taxon>Galeomorphii</taxon>
        <taxon>Galeoidea</taxon>
        <taxon>Orectolobiformes</taxon>
        <taxon>Hemiscylliidae</taxon>
        <taxon>Chiloscyllium</taxon>
    </lineage>
</organism>
<evidence type="ECO:0000313" key="1">
    <source>
        <dbReference type="EMBL" id="GCC47328.1"/>
    </source>
</evidence>
<reference evidence="1 2" key="1">
    <citation type="journal article" date="2018" name="Nat. Ecol. Evol.">
        <title>Shark genomes provide insights into elasmobranch evolution and the origin of vertebrates.</title>
        <authorList>
            <person name="Hara Y"/>
            <person name="Yamaguchi K"/>
            <person name="Onimaru K"/>
            <person name="Kadota M"/>
            <person name="Koyanagi M"/>
            <person name="Keeley SD"/>
            <person name="Tatsumi K"/>
            <person name="Tanaka K"/>
            <person name="Motone F"/>
            <person name="Kageyama Y"/>
            <person name="Nozu R"/>
            <person name="Adachi N"/>
            <person name="Nishimura O"/>
            <person name="Nakagawa R"/>
            <person name="Tanegashima C"/>
            <person name="Kiyatake I"/>
            <person name="Matsumoto R"/>
            <person name="Murakumo K"/>
            <person name="Nishida K"/>
            <person name="Terakita A"/>
            <person name="Kuratani S"/>
            <person name="Sato K"/>
            <person name="Hyodo S Kuraku.S."/>
        </authorList>
    </citation>
    <scope>NUCLEOTIDE SEQUENCE [LARGE SCALE GENOMIC DNA]</scope>
</reference>
<sequence length="93" mass="10123">MMTRGGGAARWLQGRVWECGRVRNGRGYMRGLHRGWAGLDQRQSGASERQRGGCRSGCGAELEDRAGRQWAGLVARMDRGRAGPGGAVARWLP</sequence>
<name>A0A401TXJ2_CHIPU</name>
<evidence type="ECO:0000313" key="2">
    <source>
        <dbReference type="Proteomes" id="UP000287033"/>
    </source>
</evidence>
<accession>A0A401TXJ2</accession>
<feature type="non-terminal residue" evidence="1">
    <location>
        <position position="93"/>
    </location>
</feature>
<gene>
    <name evidence="1" type="ORF">chiPu_0031702</name>
</gene>
<keyword evidence="2" id="KW-1185">Reference proteome</keyword>